<dbReference type="PANTHER" id="PTHR33361">
    <property type="entry name" value="GLR0591 PROTEIN"/>
    <property type="match status" value="1"/>
</dbReference>
<dbReference type="Proteomes" id="UP001176429">
    <property type="component" value="Unassembled WGS sequence"/>
</dbReference>
<feature type="chain" id="PRO_5045605723" evidence="1">
    <location>
        <begin position="22"/>
        <end position="608"/>
    </location>
</feature>
<accession>A0ABT9BKW9</accession>
<name>A0ABT9BKW9_9BACT</name>
<feature type="signal peptide" evidence="1">
    <location>
        <begin position="1"/>
        <end position="21"/>
    </location>
</feature>
<evidence type="ECO:0000256" key="1">
    <source>
        <dbReference type="SAM" id="SignalP"/>
    </source>
</evidence>
<gene>
    <name evidence="2" type="ORF">Q5H93_20725</name>
</gene>
<keyword evidence="1" id="KW-0732">Signal</keyword>
<reference evidence="2" key="1">
    <citation type="submission" date="2023-07" db="EMBL/GenBank/DDBJ databases">
        <authorList>
            <person name="Kim M.K."/>
        </authorList>
    </citation>
    <scope>NUCLEOTIDE SEQUENCE</scope>
    <source>
        <strain evidence="2">ASUV-10-1</strain>
    </source>
</reference>
<dbReference type="EMBL" id="JAUQSY010000017">
    <property type="protein sequence ID" value="MDO7877183.1"/>
    <property type="molecule type" value="Genomic_DNA"/>
</dbReference>
<organism evidence="2 3">
    <name type="scientific">Hymenobacter aranciens</name>
    <dbReference type="NCBI Taxonomy" id="3063996"/>
    <lineage>
        <taxon>Bacteria</taxon>
        <taxon>Pseudomonadati</taxon>
        <taxon>Bacteroidota</taxon>
        <taxon>Cytophagia</taxon>
        <taxon>Cytophagales</taxon>
        <taxon>Hymenobacteraceae</taxon>
        <taxon>Hymenobacter</taxon>
    </lineage>
</organism>
<proteinExistence type="predicted"/>
<dbReference type="Pfam" id="PF05960">
    <property type="entry name" value="DUF885"/>
    <property type="match status" value="1"/>
</dbReference>
<comment type="caution">
    <text evidence="2">The sequence shown here is derived from an EMBL/GenBank/DDBJ whole genome shotgun (WGS) entry which is preliminary data.</text>
</comment>
<dbReference type="PANTHER" id="PTHR33361:SF16">
    <property type="entry name" value="DUF885 DOMAIN-CONTAINING PROTEIN"/>
    <property type="match status" value="1"/>
</dbReference>
<dbReference type="RefSeq" id="WP_305008610.1">
    <property type="nucleotide sequence ID" value="NZ_JAUQSY010000017.1"/>
</dbReference>
<sequence>MSLRVLTLFLLVLVGASSVVAQPRRPRPQGYTQSAQLAALFERYWERSNQLFPLQATGQGDHRYDYLLPNDQTQAFRDTLRQFYQRSLGQLRRFDRGTLSDQERVSYDTFRYRLQTDLAGLQLNNWMMPLSSLGGSPLMMSGVPLALAQLGPGGGPQPFRTTQDYERWLLRLRGFPAWTDSAINNFRRGLRAGVVLPRALVLKMVPQFRSLAFTDASKSLFYGPVQRFPVRIPVAERQRLTAAFQRQLPADVGAPYQRLADFLEKEYLPRARLTSGLAALPGAPARYIYSVHYWTTTDRSPADIYETGLAEVRRIRAEMERVKRQIAFRGSLTQYFSFVNTAPQFQPFKTDAEVLAAFRAIQARIAPQLPQYFGRMPRTGFEVRGLEAHRTAAPAQYSRGAADASWPGIFYVPIADANSYNTVANPAMEALFLHEAIPGHHYQVSLQQENTELPKFRRFGSYSAMGEGWALYCESLGDELGLYTDPNQRLGALGTEMLRAARLVVDVGLHARRLTRDQAIKYLLDNVPISEANAAAEVERYMALPGQALAYKVGQLKIQELRDRYRLQLGPRFDLRAFHDELLKDGMLPLEVLERKMNTWALRIRNAE</sequence>
<evidence type="ECO:0000313" key="3">
    <source>
        <dbReference type="Proteomes" id="UP001176429"/>
    </source>
</evidence>
<keyword evidence="3" id="KW-1185">Reference proteome</keyword>
<dbReference type="InterPro" id="IPR010281">
    <property type="entry name" value="DUF885"/>
</dbReference>
<evidence type="ECO:0000313" key="2">
    <source>
        <dbReference type="EMBL" id="MDO7877183.1"/>
    </source>
</evidence>
<protein>
    <submittedName>
        <fullName evidence="2">DUF885 domain-containing protein</fullName>
    </submittedName>
</protein>